<evidence type="ECO:0000256" key="1">
    <source>
        <dbReference type="SAM" id="MobiDB-lite"/>
    </source>
</evidence>
<feature type="region of interest" description="Disordered" evidence="1">
    <location>
        <begin position="34"/>
        <end position="83"/>
    </location>
</feature>
<feature type="compositionally biased region" description="Pro residues" evidence="1">
    <location>
        <begin position="53"/>
        <end position="72"/>
    </location>
</feature>
<organism evidence="3 4">
    <name type="scientific">Seminavis robusta</name>
    <dbReference type="NCBI Taxonomy" id="568900"/>
    <lineage>
        <taxon>Eukaryota</taxon>
        <taxon>Sar</taxon>
        <taxon>Stramenopiles</taxon>
        <taxon>Ochrophyta</taxon>
        <taxon>Bacillariophyta</taxon>
        <taxon>Bacillariophyceae</taxon>
        <taxon>Bacillariophycidae</taxon>
        <taxon>Naviculales</taxon>
        <taxon>Naviculaceae</taxon>
        <taxon>Seminavis</taxon>
    </lineage>
</organism>
<protein>
    <recommendedName>
        <fullName evidence="5">Transmembrane protein</fullName>
    </recommendedName>
</protein>
<name>A0A9N8D8A0_9STRA</name>
<feature type="compositionally biased region" description="Basic and acidic residues" evidence="1">
    <location>
        <begin position="1"/>
        <end position="11"/>
    </location>
</feature>
<feature type="transmembrane region" description="Helical" evidence="2">
    <location>
        <begin position="364"/>
        <end position="385"/>
    </location>
</feature>
<feature type="transmembrane region" description="Helical" evidence="2">
    <location>
        <begin position="104"/>
        <end position="125"/>
    </location>
</feature>
<feature type="transmembrane region" description="Helical" evidence="2">
    <location>
        <begin position="331"/>
        <end position="352"/>
    </location>
</feature>
<keyword evidence="2" id="KW-1133">Transmembrane helix</keyword>
<gene>
    <name evidence="3" type="ORF">SEMRO_33_G021230.1</name>
</gene>
<accession>A0A9N8D8A0</accession>
<dbReference type="Proteomes" id="UP001153069">
    <property type="component" value="Unassembled WGS sequence"/>
</dbReference>
<reference evidence="3" key="1">
    <citation type="submission" date="2020-06" db="EMBL/GenBank/DDBJ databases">
        <authorList>
            <consortium name="Plant Systems Biology data submission"/>
        </authorList>
    </citation>
    <scope>NUCLEOTIDE SEQUENCE</scope>
    <source>
        <strain evidence="3">D6</strain>
    </source>
</reference>
<keyword evidence="2" id="KW-0812">Transmembrane</keyword>
<evidence type="ECO:0000256" key="2">
    <source>
        <dbReference type="SAM" id="Phobius"/>
    </source>
</evidence>
<evidence type="ECO:0000313" key="3">
    <source>
        <dbReference type="EMBL" id="CAB9498187.1"/>
    </source>
</evidence>
<dbReference type="OrthoDB" id="49194at2759"/>
<feature type="region of interest" description="Disordered" evidence="1">
    <location>
        <begin position="1"/>
        <end position="20"/>
    </location>
</feature>
<dbReference type="EMBL" id="CAICTM010000033">
    <property type="protein sequence ID" value="CAB9498187.1"/>
    <property type="molecule type" value="Genomic_DNA"/>
</dbReference>
<proteinExistence type="predicted"/>
<keyword evidence="2" id="KW-0472">Membrane</keyword>
<keyword evidence="4" id="KW-1185">Reference proteome</keyword>
<comment type="caution">
    <text evidence="3">The sequence shown here is derived from an EMBL/GenBank/DDBJ whole genome shotgun (WGS) entry which is preliminary data.</text>
</comment>
<feature type="transmembrane region" description="Helical" evidence="2">
    <location>
        <begin position="131"/>
        <end position="158"/>
    </location>
</feature>
<feature type="transmembrane region" description="Helical" evidence="2">
    <location>
        <begin position="291"/>
        <end position="311"/>
    </location>
</feature>
<sequence>MNATEHEKDPEQPAVAPQENCLMRHVSAMLNMPPPVPVIVITDDQPDEEKQLSPPPQQQPPPSSPPSSPASPPHSSYVTKQRTPPSKLFHRLDRMQRALYQRTVPVLCLGVVLLMALLVVGLLSAKDQGNALWGFLVACLIASVGWIAVLVAMLVFIVQTKSNHILRIVLLLLDPETREFEVLRLEFFYSDYSKALVANALSPMSTHATNKMLSTKAYTGVCNARGAKEWKKSAHLVDFCQGCDVLIAIPEGTSAEEIAQLAKPILRDENVVRVLCSGVNKADPWALGMRLLYFISSVCLGILLPVFWVVVAHSISQDDTKVWFVEAPLVLFISWYVAFLVAEASVILQVLHHRKQKRRVIQNYVFKMVLVIAVYLALAAIIVQFA</sequence>
<dbReference type="AlphaFoldDB" id="A0A9N8D8A0"/>
<evidence type="ECO:0008006" key="5">
    <source>
        <dbReference type="Google" id="ProtNLM"/>
    </source>
</evidence>
<evidence type="ECO:0000313" key="4">
    <source>
        <dbReference type="Proteomes" id="UP001153069"/>
    </source>
</evidence>